<dbReference type="InterPro" id="IPR036784">
    <property type="entry name" value="AK/P_DHK_N_sf"/>
</dbReference>
<comment type="similarity">
    <text evidence="1">Belongs to the PDK/BCKDK protein kinase family.</text>
</comment>
<keyword evidence="1" id="KW-0067">ATP-binding</keyword>
<evidence type="ECO:0000313" key="3">
    <source>
        <dbReference type="Proteomes" id="UP001189429"/>
    </source>
</evidence>
<dbReference type="InterPro" id="IPR039028">
    <property type="entry name" value="BCKD/PDK"/>
</dbReference>
<gene>
    <name evidence="2" type="ORF">PCOR1329_LOCUS72475</name>
</gene>
<organism evidence="2 3">
    <name type="scientific">Prorocentrum cordatum</name>
    <dbReference type="NCBI Taxonomy" id="2364126"/>
    <lineage>
        <taxon>Eukaryota</taxon>
        <taxon>Sar</taxon>
        <taxon>Alveolata</taxon>
        <taxon>Dinophyceae</taxon>
        <taxon>Prorocentrales</taxon>
        <taxon>Prorocentraceae</taxon>
        <taxon>Prorocentrum</taxon>
    </lineage>
</organism>
<sequence length="226" mass="25089">MGSLEGEEFGCFLQKELKIRFAQRAQFFEGLPYGLVECPGIQGILRRQKSYPGARDSQGHPARARRWPLRAAAADIACLESCPPPETLQLDHAFTRLVEQIQEQQQYFEADLFASCRGLSAPPEARAHLDEILHHAVGSRVGTKVLMAHYTQSARTPDPSRVGVVDLQCRPGDVARLAARQCAAVCRRELGEAPQVSVQEEGSESYALIPGYLLYMLNEVRRAQIS</sequence>
<comment type="caution">
    <text evidence="2">The sequence shown here is derived from an EMBL/GenBank/DDBJ whole genome shotgun (WGS) entry which is preliminary data.</text>
</comment>
<reference evidence="2" key="1">
    <citation type="submission" date="2023-10" db="EMBL/GenBank/DDBJ databases">
        <authorList>
            <person name="Chen Y."/>
            <person name="Shah S."/>
            <person name="Dougan E. K."/>
            <person name="Thang M."/>
            <person name="Chan C."/>
        </authorList>
    </citation>
    <scope>NUCLEOTIDE SEQUENCE [LARGE SCALE GENOMIC DNA]</scope>
</reference>
<dbReference type="PANTHER" id="PTHR11947:SF3">
    <property type="entry name" value="[PYRUVATE DEHYDROGENASE (ACETYL-TRANSFERRING)] KINASE, MITOCHONDRIAL"/>
    <property type="match status" value="1"/>
</dbReference>
<name>A0ABN9X142_9DINO</name>
<evidence type="ECO:0000256" key="1">
    <source>
        <dbReference type="RuleBase" id="RU366032"/>
    </source>
</evidence>
<evidence type="ECO:0000313" key="2">
    <source>
        <dbReference type="EMBL" id="CAK0892976.1"/>
    </source>
</evidence>
<dbReference type="PANTHER" id="PTHR11947">
    <property type="entry name" value="PYRUVATE DEHYDROGENASE KINASE"/>
    <property type="match status" value="1"/>
</dbReference>
<dbReference type="EMBL" id="CAUYUJ010019693">
    <property type="protein sequence ID" value="CAK0892976.1"/>
    <property type="molecule type" value="Genomic_DNA"/>
</dbReference>
<keyword evidence="1" id="KW-0496">Mitochondrion</keyword>
<proteinExistence type="inferred from homology"/>
<dbReference type="Proteomes" id="UP001189429">
    <property type="component" value="Unassembled WGS sequence"/>
</dbReference>
<keyword evidence="1" id="KW-0808">Transferase</keyword>
<dbReference type="EC" id="2.7.11.-" evidence="1"/>
<protein>
    <recommendedName>
        <fullName evidence="1">Protein-serine/threonine kinase</fullName>
        <ecNumber evidence="1">2.7.11.-</ecNumber>
    </recommendedName>
</protein>
<dbReference type="SUPFAM" id="SSF69012">
    <property type="entry name" value="alpha-ketoacid dehydrogenase kinase, N-terminal domain"/>
    <property type="match status" value="1"/>
</dbReference>
<keyword evidence="3" id="KW-1185">Reference proteome</keyword>
<keyword evidence="1" id="KW-0418">Kinase</keyword>
<accession>A0ABN9X142</accession>
<comment type="subcellular location">
    <subcellularLocation>
        <location evidence="1">Mitochondrion matrix</location>
    </subcellularLocation>
</comment>
<keyword evidence="1" id="KW-0547">Nucleotide-binding</keyword>